<dbReference type="GeneID" id="18249480"/>
<evidence type="ECO:0000313" key="8">
    <source>
        <dbReference type="EMBL" id="EGV63327.1"/>
    </source>
</evidence>
<dbReference type="InterPro" id="IPR020846">
    <property type="entry name" value="MFS_dom"/>
</dbReference>
<feature type="transmembrane region" description="Helical" evidence="6">
    <location>
        <begin position="429"/>
        <end position="454"/>
    </location>
</feature>
<keyword evidence="4 6" id="KW-0472">Membrane</keyword>
<feature type="transmembrane region" description="Helical" evidence="6">
    <location>
        <begin position="38"/>
        <end position="60"/>
    </location>
</feature>
<dbReference type="Gene3D" id="1.20.1250.20">
    <property type="entry name" value="MFS general substrate transporter like domains"/>
    <property type="match status" value="2"/>
</dbReference>
<evidence type="ECO:0000256" key="3">
    <source>
        <dbReference type="ARBA" id="ARBA00022989"/>
    </source>
</evidence>
<feature type="transmembrane region" description="Helical" evidence="6">
    <location>
        <begin position="303"/>
        <end position="321"/>
    </location>
</feature>
<comment type="subcellular location">
    <subcellularLocation>
        <location evidence="1">Membrane</location>
        <topology evidence="1">Multi-pass membrane protein</topology>
    </subcellularLocation>
</comment>
<evidence type="ECO:0000256" key="6">
    <source>
        <dbReference type="SAM" id="Phobius"/>
    </source>
</evidence>
<dbReference type="InterPro" id="IPR036259">
    <property type="entry name" value="MFS_trans_sf"/>
</dbReference>
<organism evidence="9">
    <name type="scientific">Candida tenuis (strain ATCC 10573 / BCRC 21748 / CBS 615 / JCM 9827 / NBRC 10315 / NRRL Y-1498 / VKM Y-70)</name>
    <name type="common">Yeast</name>
    <name type="synonym">Yamadazyma tenuis</name>
    <dbReference type="NCBI Taxonomy" id="590646"/>
    <lineage>
        <taxon>Eukaryota</taxon>
        <taxon>Fungi</taxon>
        <taxon>Dikarya</taxon>
        <taxon>Ascomycota</taxon>
        <taxon>Saccharomycotina</taxon>
        <taxon>Pichiomycetes</taxon>
        <taxon>Debaryomycetaceae</taxon>
        <taxon>Yamadazyma</taxon>
    </lineage>
</organism>
<dbReference type="KEGG" id="cten:18249480"/>
<accession>G3B5X6</accession>
<dbReference type="PANTHER" id="PTHR42718:SF1">
    <property type="entry name" value="LOW AFFINITY AMMONIUM TRANSPORTER"/>
    <property type="match status" value="1"/>
</dbReference>
<dbReference type="OrthoDB" id="2130629at2759"/>
<evidence type="ECO:0000259" key="7">
    <source>
        <dbReference type="PROSITE" id="PS50850"/>
    </source>
</evidence>
<feature type="transmembrane region" description="Helical" evidence="6">
    <location>
        <begin position="366"/>
        <end position="384"/>
    </location>
</feature>
<dbReference type="CDD" id="cd17476">
    <property type="entry name" value="MFS_Amf1_MDR_like"/>
    <property type="match status" value="1"/>
</dbReference>
<feature type="transmembrane region" description="Helical" evidence="6">
    <location>
        <begin position="200"/>
        <end position="221"/>
    </location>
</feature>
<dbReference type="HOGENOM" id="CLU_000960_27_4_1"/>
<feature type="transmembrane region" description="Helical" evidence="6">
    <location>
        <begin position="341"/>
        <end position="359"/>
    </location>
</feature>
<sequence>MSEARSIESTDDTRKESEDLASPIPSPTPDEIGLLREIVFVGLVVGTQLLTQASLAQTIITVGTLSKDFDVTDSPGEQSWFTAAFSLTVGTFILISGRLGDLFGYKKIFVSAYCFLSLSSLITGFTVYTHSVVFFDVMRSLQGLGFSLAFPNALAIFGHYYPMGPKRILFMCLFGAVAPGGFVIGSLFNTTIVNHAWWPWGFWVLAIVALVVAFTSFFVIPKNIVNNSSHRGGFDWVGSVTGVCGLILINFAFNQGPNVGWDKPYVYVLLIVGFLFVGAFFVVERKVKNPLVPKEVMRGETGFVLGCIAAGWSSFGIWLFYTARFLSVLDLLSPMQVTVRYITVLPMGIAAAGLTAVLLPKINVSYIMIIAMTAFLVCNVLIGNRPVGQVYWAQNFVSFLIGPFGMDMSFPAATVILSHSFPKHQQGVAASLVSTIVNYSISIGLGLAGTVEYYTVKGQPDTFEVTERGIRRAFYMGMGLGGLGVVTAIVFIFYERAKDKRKEKASSDAKEHS</sequence>
<feature type="domain" description="Major facilitator superfamily (MFS) profile" evidence="7">
    <location>
        <begin position="34"/>
        <end position="496"/>
    </location>
</feature>
<evidence type="ECO:0000256" key="4">
    <source>
        <dbReference type="ARBA" id="ARBA00023136"/>
    </source>
</evidence>
<dbReference type="Proteomes" id="UP000000707">
    <property type="component" value="Unassembled WGS sequence"/>
</dbReference>
<dbReference type="GO" id="GO:0016020">
    <property type="term" value="C:membrane"/>
    <property type="evidence" value="ECO:0007669"/>
    <property type="project" value="UniProtKB-SubCell"/>
</dbReference>
<protein>
    <recommendedName>
        <fullName evidence="7">Major facilitator superfamily (MFS) profile domain-containing protein</fullName>
    </recommendedName>
</protein>
<feature type="transmembrane region" description="Helical" evidence="6">
    <location>
        <begin position="396"/>
        <end position="417"/>
    </location>
</feature>
<feature type="compositionally biased region" description="Basic and acidic residues" evidence="5">
    <location>
        <begin position="1"/>
        <end position="18"/>
    </location>
</feature>
<dbReference type="PROSITE" id="PS50850">
    <property type="entry name" value="MFS"/>
    <property type="match status" value="1"/>
</dbReference>
<feature type="region of interest" description="Disordered" evidence="5">
    <location>
        <begin position="1"/>
        <end position="28"/>
    </location>
</feature>
<keyword evidence="3 6" id="KW-1133">Transmembrane helix</keyword>
<evidence type="ECO:0000256" key="2">
    <source>
        <dbReference type="ARBA" id="ARBA00022692"/>
    </source>
</evidence>
<evidence type="ECO:0000256" key="5">
    <source>
        <dbReference type="SAM" id="MobiDB-lite"/>
    </source>
</evidence>
<evidence type="ECO:0000256" key="1">
    <source>
        <dbReference type="ARBA" id="ARBA00004141"/>
    </source>
</evidence>
<dbReference type="eggNOG" id="KOG0254">
    <property type="taxonomic scope" value="Eukaryota"/>
</dbReference>
<evidence type="ECO:0000313" key="9">
    <source>
        <dbReference type="Proteomes" id="UP000000707"/>
    </source>
</evidence>
<proteinExistence type="predicted"/>
<dbReference type="SUPFAM" id="SSF103473">
    <property type="entry name" value="MFS general substrate transporter"/>
    <property type="match status" value="1"/>
</dbReference>
<name>G3B5X6_CANTC</name>
<dbReference type="InterPro" id="IPR011701">
    <property type="entry name" value="MFS"/>
</dbReference>
<dbReference type="AlphaFoldDB" id="G3B5X6"/>
<reference evidence="8 9" key="1">
    <citation type="journal article" date="2011" name="Proc. Natl. Acad. Sci. U.S.A.">
        <title>Comparative genomics of xylose-fermenting fungi for enhanced biofuel production.</title>
        <authorList>
            <person name="Wohlbach D.J."/>
            <person name="Kuo A."/>
            <person name="Sato T.K."/>
            <person name="Potts K.M."/>
            <person name="Salamov A.A."/>
            <person name="LaButti K.M."/>
            <person name="Sun H."/>
            <person name="Clum A."/>
            <person name="Pangilinan J.L."/>
            <person name="Lindquist E.A."/>
            <person name="Lucas S."/>
            <person name="Lapidus A."/>
            <person name="Jin M."/>
            <person name="Gunawan C."/>
            <person name="Balan V."/>
            <person name="Dale B.E."/>
            <person name="Jeffries T.W."/>
            <person name="Zinkel R."/>
            <person name="Barry K.W."/>
            <person name="Grigoriev I.V."/>
            <person name="Gasch A.P."/>
        </authorList>
    </citation>
    <scope>NUCLEOTIDE SEQUENCE [LARGE SCALE GENOMIC DNA]</scope>
    <source>
        <strain evidence="9">ATCC 10573 / BCRC 21748 / CBS 615 / JCM 9827 / NBRC 10315 / NRRL Y-1498 / VKM Y-70</strain>
    </source>
</reference>
<dbReference type="EMBL" id="GL996524">
    <property type="protein sequence ID" value="EGV63327.1"/>
    <property type="molecule type" value="Genomic_DNA"/>
</dbReference>
<feature type="transmembrane region" description="Helical" evidence="6">
    <location>
        <begin position="168"/>
        <end position="188"/>
    </location>
</feature>
<dbReference type="RefSeq" id="XP_006687120.1">
    <property type="nucleotide sequence ID" value="XM_006687057.1"/>
</dbReference>
<feature type="transmembrane region" description="Helical" evidence="6">
    <location>
        <begin position="265"/>
        <end position="283"/>
    </location>
</feature>
<feature type="transmembrane region" description="Helical" evidence="6">
    <location>
        <begin position="140"/>
        <end position="161"/>
    </location>
</feature>
<dbReference type="GO" id="GO:0022857">
    <property type="term" value="F:transmembrane transporter activity"/>
    <property type="evidence" value="ECO:0007669"/>
    <property type="project" value="InterPro"/>
</dbReference>
<feature type="transmembrane region" description="Helical" evidence="6">
    <location>
        <begin position="80"/>
        <end position="96"/>
    </location>
</feature>
<dbReference type="Pfam" id="PF07690">
    <property type="entry name" value="MFS_1"/>
    <property type="match status" value="1"/>
</dbReference>
<feature type="transmembrane region" description="Helical" evidence="6">
    <location>
        <begin position="108"/>
        <end position="128"/>
    </location>
</feature>
<gene>
    <name evidence="8" type="ORF">CANTEDRAFT_130813</name>
</gene>
<feature type="transmembrane region" description="Helical" evidence="6">
    <location>
        <begin position="233"/>
        <end position="253"/>
    </location>
</feature>
<keyword evidence="9" id="KW-1185">Reference proteome</keyword>
<feature type="transmembrane region" description="Helical" evidence="6">
    <location>
        <begin position="474"/>
        <end position="494"/>
    </location>
</feature>
<keyword evidence="2 6" id="KW-0812">Transmembrane</keyword>
<dbReference type="PANTHER" id="PTHR42718">
    <property type="entry name" value="MAJOR FACILITATOR SUPERFAMILY MULTIDRUG TRANSPORTER MFSC"/>
    <property type="match status" value="1"/>
</dbReference>